<reference evidence="7" key="1">
    <citation type="submission" date="2024-01" db="EMBL/GenBank/DDBJ databases">
        <title>Sequencing the genomes of a sandfly, Sergentomyia squamirostris, and its two endosymbionts.</title>
        <authorList>
            <person name="Itokawa K."/>
            <person name="Sanjoba C."/>
        </authorList>
    </citation>
    <scope>NUCLEOTIDE SEQUENCE</scope>
    <source>
        <strain evidence="7">RiSSQ</strain>
    </source>
</reference>
<accession>A0AAT9G7A9</accession>
<name>A0AAT9G7A9_9RICK</name>
<dbReference type="PROSITE" id="PS51196">
    <property type="entry name" value="SECA_MOTOR_DEAD"/>
    <property type="match status" value="1"/>
</dbReference>
<dbReference type="InterPro" id="IPR036869">
    <property type="entry name" value="J_dom_sf"/>
</dbReference>
<protein>
    <recommendedName>
        <fullName evidence="8">Protein translocase subunit SecA</fullName>
    </recommendedName>
</protein>
<keyword evidence="3" id="KW-0811">Translocation</keyword>
<feature type="region of interest" description="Disordered" evidence="4">
    <location>
        <begin position="1742"/>
        <end position="1763"/>
    </location>
</feature>
<dbReference type="SUPFAM" id="SSF52540">
    <property type="entry name" value="P-loop containing nucleoside triphosphate hydrolases"/>
    <property type="match status" value="1"/>
</dbReference>
<dbReference type="Gene3D" id="3.40.50.300">
    <property type="entry name" value="P-loop containing nucleotide triphosphate hydrolases"/>
    <property type="match status" value="1"/>
</dbReference>
<organism evidence="7">
    <name type="scientific">Candidatus Tisiphia endosymbiont of Sergentomyia squamirostris</name>
    <dbReference type="NCBI Taxonomy" id="3113639"/>
    <lineage>
        <taxon>Bacteria</taxon>
        <taxon>Pseudomonadati</taxon>
        <taxon>Pseudomonadota</taxon>
        <taxon>Alphaproteobacteria</taxon>
        <taxon>Rickettsiales</taxon>
        <taxon>Rickettsiaceae</taxon>
        <taxon>Rickettsieae</taxon>
        <taxon>Candidatus Tisiphia</taxon>
    </lineage>
</organism>
<evidence type="ECO:0008006" key="8">
    <source>
        <dbReference type="Google" id="ProtNLM"/>
    </source>
</evidence>
<evidence type="ECO:0000313" key="7">
    <source>
        <dbReference type="EMBL" id="BFD45684.1"/>
    </source>
</evidence>
<dbReference type="Pfam" id="PF00226">
    <property type="entry name" value="DnaJ"/>
    <property type="match status" value="1"/>
</dbReference>
<keyword evidence="1" id="KW-1003">Cell membrane</keyword>
<dbReference type="GO" id="GO:0005524">
    <property type="term" value="F:ATP binding"/>
    <property type="evidence" value="ECO:0007669"/>
    <property type="project" value="InterPro"/>
</dbReference>
<dbReference type="EMBL" id="AP029170">
    <property type="protein sequence ID" value="BFD45684.1"/>
    <property type="molecule type" value="Genomic_DNA"/>
</dbReference>
<keyword evidence="1" id="KW-0472">Membrane</keyword>
<feature type="region of interest" description="Disordered" evidence="4">
    <location>
        <begin position="1452"/>
        <end position="1511"/>
    </location>
</feature>
<keyword evidence="2" id="KW-0653">Protein transport</keyword>
<dbReference type="PANTHER" id="PTHR30612">
    <property type="entry name" value="SECA INNER MEMBRANE COMPONENT OF SEC PROTEIN SECRETION SYSTEM"/>
    <property type="match status" value="1"/>
</dbReference>
<dbReference type="Gene3D" id="1.10.287.110">
    <property type="entry name" value="DnaJ domain"/>
    <property type="match status" value="1"/>
</dbReference>
<dbReference type="GO" id="GO:0006886">
    <property type="term" value="P:intracellular protein transport"/>
    <property type="evidence" value="ECO:0007669"/>
    <property type="project" value="InterPro"/>
</dbReference>
<dbReference type="CDD" id="cd06257">
    <property type="entry name" value="DnaJ"/>
    <property type="match status" value="1"/>
</dbReference>
<feature type="domain" description="SecA family profile" evidence="6">
    <location>
        <begin position="1"/>
        <end position="664"/>
    </location>
</feature>
<dbReference type="InterPro" id="IPR027417">
    <property type="entry name" value="P-loop_NTPase"/>
</dbReference>
<evidence type="ECO:0000259" key="5">
    <source>
        <dbReference type="PROSITE" id="PS50076"/>
    </source>
</evidence>
<feature type="compositionally biased region" description="Polar residues" evidence="4">
    <location>
        <begin position="1488"/>
        <end position="1501"/>
    </location>
</feature>
<gene>
    <name evidence="7" type="ORF">DMENIID0002_03300</name>
</gene>
<evidence type="ECO:0000259" key="6">
    <source>
        <dbReference type="PROSITE" id="PS51196"/>
    </source>
</evidence>
<dbReference type="InterPro" id="IPR014018">
    <property type="entry name" value="SecA_motor_DEAD"/>
</dbReference>
<keyword evidence="2" id="KW-0813">Transport</keyword>
<feature type="compositionally biased region" description="Basic and acidic residues" evidence="4">
    <location>
        <begin position="1456"/>
        <end position="1466"/>
    </location>
</feature>
<dbReference type="PROSITE" id="PS50076">
    <property type="entry name" value="DNAJ_2"/>
    <property type="match status" value="1"/>
</dbReference>
<dbReference type="SUPFAM" id="SSF46565">
    <property type="entry name" value="Chaperone J-domain"/>
    <property type="match status" value="1"/>
</dbReference>
<evidence type="ECO:0000256" key="4">
    <source>
        <dbReference type="SAM" id="MobiDB-lite"/>
    </source>
</evidence>
<evidence type="ECO:0000256" key="2">
    <source>
        <dbReference type="ARBA" id="ARBA00022927"/>
    </source>
</evidence>
<evidence type="ECO:0000256" key="1">
    <source>
        <dbReference type="ARBA" id="ARBA00022475"/>
    </source>
</evidence>
<dbReference type="PRINTS" id="PR00625">
    <property type="entry name" value="JDOMAIN"/>
</dbReference>
<sequence>MQPFIYEQYNKIFGLTGTLGSIPEQNLLSAIYKVNYAKIPTYKTKNFNEYSGVVVEDADWDSYVAIDAIEKCEQGRAVLIICETIDDLKKVEKNLEILKKIKILDSPENAALFDGIELDDTSPKGLGLSQQELATPLQTESFQLDQEARNNAFNQKENQSYEYQATDIRLIQKQLIRPYLSDFIIHEPIGNERSIDQILAGLITSLREDKPTLCIYNLDDLHWVTFAALKIEDATYILYKDSKGTRNKVLEQQITKINNTAIFIANQEREQTEGLECGIFALQNMEIMARRIKHNKEGFVKEFADFKEFCSLKDVQNLRAGDFAKKYVLGKYQEMVVEAIKLDKLQKLREQHSDEARAIESKLKEDKFFKDFTVKVLASNEDSSDSVNTITVEIATYPDTDLESINYVYGYRISISNNLSNRSKEIFSNVCKVLQTANQPSSGDRAIVFTANDVPSIIQTPNRAIEGRDEPSIAISELLENLFIGNHAALRSEVERILADSRYSVVIDYLTNGTGQVTQNLNINQQDNDKEITQTKDTRVEEERKGTIIDFNVKTFPDEDSVTVTEAEVKPRDIIIATNIAGRGTDLKTTNDLEYNGGLHVCVGFLPCNKRVEEQAFGRTSRQGKDGTAQLIIKQSEVEKLGVSSDNLTSLDVELIKKFRDKNEKKRVEEIQSIKLCELDFNDTLFNYFSDLYKELKESHDEDIGFLFVLCDLKEFWAFWLEKQDFKGVGLTKERVQKEFEVFKLEAKEIIGGTIKHNPYYSVKQAESFLQSDNKTEEALKSLMHAIHISNNPEILYSAHVKLFEVAIEKGGQLMERFKAAVAAVFFIKVTKDETYKENGLEHLKAAKCALEKEIHYISSLLTQESDLNKVLIRFEDGQENPFLKHLSSRLTCLHTYLNNIDGLSKQITGSNEQTEDGQSIPAVAKIKGGVAIGSRVADYLKKLDLKKDQEKKLKESITDSEVSELGFVGLDAICALKEVHDAHPEVISRAQGQIAGGFASLAIGFAFPPALSVCGPIAGTLISEGICDIVMELISKGDSEFSEAEYAKGKVISYGISIAIMGINAIATSMKVLSEASKACKALSEILRKSPFMKTICEKVANQIDKLGKWFDKLHLEQFNKLGTVKQLEHLEKLQKAGKLEELKHLGDIAKLNELQHLKNVGVLKELSRMEHLSLTLKNIATETIQGVVGSVVMEKMVTTGLQELFKGIKPLIKEQVRNTISSNAELTNQLKSEKLEEIYKITRKILEGELNEIISEVAQEIALGVARHSNNWKAKLTSLALDSIISIDKIIKYPKEFCKKLSNKLNGSHANNNIIDEIVEELSEQVTEKIYGLVIHLTGKHAHTLVVGPIMHKLYNLNAPHDGHDKVLEDTLVIDSRKQHSIIEHDPYAKAYKDLGLQLGATDREIKKAYRKAALETHPDKHPNDPYAKDKFQTVCDAYERLVARTKVVPHASPPHESEHEGKHGIPSSNNDTASKLIKQDHDISSRNPNAYTSRTIEPQKQPAAIADGNAGVDTCADLKRTIDNKSPLVNAGLEVSSQQKTRNDSMFVEATDACSVIDLIGMPKGNFTFPRTDDIGMDNTCIQAALAGALGVSVSSLSLPTGGLGIGPQGYDYIKTLSDLNRKIVVKSTVTNKDDIIKLVNQGSKFLLMVHPKSAGVGHVVNGEIDTNGNVIVRDHGQQAPYPSRIGLETKSEYEARGKQEEARFDKVGEPQELAKFLSENNYNLFGIIKLSDPATTDLSLSHERERSSPNMGDGEPFGGKREIYVQQGSFSKKRKTNYGEEDIAEMPCLFSPGSGSVHEALCEHTQQRIEGFCQILLLAEKLQEISGKFIKVKKAAYYQDVQGIKTSPQHKDQGVGTVNTSSFQAFDLNTSVEKGKRSILEIDMLNCSEIDAAHIVGIDLNFPNVNSIAQRHLKEVLDRTISKTNRLPKPFNIGPDKIIDDAQFEFANEYLSCNSKGIKNIKDIMKKYVEHCEKKFNEVLKTKMGSEKEVFEYYSKHFENQRITWNNLSDVLEKLVKKTQESVDNEATSVSSASLSGLNNEKLTNIGCIDSYFSKYTLEAIKNILALRIDGVGLENLEILQGHYIFQENYNNISKMLNDLINTQSGIVLVPLNLHNRHAVGIMYVKDQEGNSILYYIDPSNEVIPHELNQIFIENSLKVEQLSVEQQKYGNCGPEVIEDFMLYLTGERLSQEEAVPFHSQLLEQTLLGNI</sequence>
<dbReference type="InterPro" id="IPR001623">
    <property type="entry name" value="DnaJ_domain"/>
</dbReference>
<feature type="domain" description="J" evidence="5">
    <location>
        <begin position="1392"/>
        <end position="1449"/>
    </location>
</feature>
<dbReference type="GO" id="GO:0006605">
    <property type="term" value="P:protein targeting"/>
    <property type="evidence" value="ECO:0007669"/>
    <property type="project" value="InterPro"/>
</dbReference>
<evidence type="ECO:0000256" key="3">
    <source>
        <dbReference type="ARBA" id="ARBA00023010"/>
    </source>
</evidence>
<dbReference type="SMART" id="SM00271">
    <property type="entry name" value="DnaJ"/>
    <property type="match status" value="1"/>
</dbReference>
<dbReference type="PANTHER" id="PTHR30612:SF0">
    <property type="entry name" value="CHLOROPLAST PROTEIN-TRANSPORTING ATPASE"/>
    <property type="match status" value="1"/>
</dbReference>
<proteinExistence type="predicted"/>
<dbReference type="InterPro" id="IPR000185">
    <property type="entry name" value="SecA"/>
</dbReference>